<proteinExistence type="predicted"/>
<gene>
    <name evidence="2" type="ORF">MAM_01113</name>
</gene>
<reference evidence="2 3" key="1">
    <citation type="journal article" date="2014" name="Proc. Natl. Acad. Sci. U.S.A.">
        <title>Trajectory and genomic determinants of fungal-pathogen speciation and host adaptation.</title>
        <authorList>
            <person name="Hu X."/>
            <person name="Xiao G."/>
            <person name="Zheng P."/>
            <person name="Shang Y."/>
            <person name="Su Y."/>
            <person name="Zhang X."/>
            <person name="Liu X."/>
            <person name="Zhan S."/>
            <person name="St Leger R.J."/>
            <person name="Wang C."/>
        </authorList>
    </citation>
    <scope>NUCLEOTIDE SEQUENCE [LARGE SCALE GENOMIC DNA]</scope>
    <source>
        <strain evidence="2 3">ARSEF 1941</strain>
    </source>
</reference>
<dbReference type="HOGENOM" id="CLU_031555_3_1_1"/>
<evidence type="ECO:0008006" key="4">
    <source>
        <dbReference type="Google" id="ProtNLM"/>
    </source>
</evidence>
<evidence type="ECO:0000313" key="2">
    <source>
        <dbReference type="EMBL" id="KHO02112.1"/>
    </source>
</evidence>
<sequence>MSQYHETIDLYGDVVVALTPATHPLAPWDQDLEEIQRVLAEDQSREYQPPDEQSPSPASDALQPESGPVGNDPAQGVHSDNPPPRQLRYLVSSKHLAVASVVFHKSFSGPWREGNHVHPDGLRHVRLVDFDPKALSIVLNVFHLKHHRVPKHIDADTMCKIALLVDYLDCHEAVASAAASWMPRQKTVYRDRREVVIWVFISSVFGHKAIFRESTRAAVVDGTGPFRTLGLPIQQTIVERIDAARIQLLNTCLASLDRLIAALRDDFQRCSFLCDSIMLGALIKNMNAHRLLRPRSEAILADLSVSKLKRIVETFKTPF</sequence>
<dbReference type="AlphaFoldDB" id="A0A0B2X0P8"/>
<protein>
    <recommendedName>
        <fullName evidence="4">BTB/POZ fold protein</fullName>
    </recommendedName>
</protein>
<dbReference type="Gene3D" id="3.30.710.10">
    <property type="entry name" value="Potassium Channel Kv1.1, Chain A"/>
    <property type="match status" value="1"/>
</dbReference>
<dbReference type="RefSeq" id="XP_040683177.1">
    <property type="nucleotide sequence ID" value="XM_040819912.1"/>
</dbReference>
<dbReference type="GeneID" id="63735568"/>
<evidence type="ECO:0000256" key="1">
    <source>
        <dbReference type="SAM" id="MobiDB-lite"/>
    </source>
</evidence>
<dbReference type="InterPro" id="IPR011333">
    <property type="entry name" value="SKP1/BTB/POZ_sf"/>
</dbReference>
<name>A0A0B2X0P8_METAS</name>
<evidence type="ECO:0000313" key="3">
    <source>
        <dbReference type="Proteomes" id="UP000030816"/>
    </source>
</evidence>
<feature type="compositionally biased region" description="Basic and acidic residues" evidence="1">
    <location>
        <begin position="34"/>
        <end position="45"/>
    </location>
</feature>
<comment type="caution">
    <text evidence="2">The sequence shown here is derived from an EMBL/GenBank/DDBJ whole genome shotgun (WGS) entry which is preliminary data.</text>
</comment>
<dbReference type="OrthoDB" id="5326346at2759"/>
<feature type="region of interest" description="Disordered" evidence="1">
    <location>
        <begin position="33"/>
        <end position="86"/>
    </location>
</feature>
<keyword evidence="3" id="KW-1185">Reference proteome</keyword>
<accession>A0A0B2X0P8</accession>
<organism evidence="2 3">
    <name type="scientific">Metarhizium album (strain ARSEF 1941)</name>
    <dbReference type="NCBI Taxonomy" id="1081103"/>
    <lineage>
        <taxon>Eukaryota</taxon>
        <taxon>Fungi</taxon>
        <taxon>Dikarya</taxon>
        <taxon>Ascomycota</taxon>
        <taxon>Pezizomycotina</taxon>
        <taxon>Sordariomycetes</taxon>
        <taxon>Hypocreomycetidae</taxon>
        <taxon>Hypocreales</taxon>
        <taxon>Clavicipitaceae</taxon>
        <taxon>Metarhizium</taxon>
    </lineage>
</organism>
<dbReference type="EMBL" id="AZHE01000001">
    <property type="protein sequence ID" value="KHO02112.1"/>
    <property type="molecule type" value="Genomic_DNA"/>
</dbReference>
<dbReference type="STRING" id="1081103.A0A0B2X0P8"/>
<dbReference type="Proteomes" id="UP000030816">
    <property type="component" value="Unassembled WGS sequence"/>
</dbReference>